<dbReference type="Gene3D" id="3.40.50.1820">
    <property type="entry name" value="alpha/beta hydrolase"/>
    <property type="match status" value="1"/>
</dbReference>
<dbReference type="InterPro" id="IPR029058">
    <property type="entry name" value="AB_hydrolase_fold"/>
</dbReference>
<dbReference type="PANTHER" id="PTHR37017">
    <property type="entry name" value="AB HYDROLASE-1 DOMAIN-CONTAINING PROTEIN-RELATED"/>
    <property type="match status" value="1"/>
</dbReference>
<dbReference type="EMBL" id="JBHRSL010000010">
    <property type="protein sequence ID" value="MFC3052399.1"/>
    <property type="molecule type" value="Genomic_DNA"/>
</dbReference>
<dbReference type="SUPFAM" id="SSF53474">
    <property type="entry name" value="alpha/beta-Hydrolases"/>
    <property type="match status" value="1"/>
</dbReference>
<proteinExistence type="predicted"/>
<dbReference type="Pfam" id="PF12697">
    <property type="entry name" value="Abhydrolase_6"/>
    <property type="match status" value="1"/>
</dbReference>
<evidence type="ECO:0000313" key="3">
    <source>
        <dbReference type="Proteomes" id="UP001595444"/>
    </source>
</evidence>
<dbReference type="PANTHER" id="PTHR37017:SF11">
    <property type="entry name" value="ESTERASE_LIPASE_THIOESTERASE DOMAIN-CONTAINING PROTEIN"/>
    <property type="match status" value="1"/>
</dbReference>
<feature type="domain" description="AB hydrolase-1" evidence="1">
    <location>
        <begin position="7"/>
        <end position="155"/>
    </location>
</feature>
<name>A0ABV7D5G7_9PROT</name>
<comment type="caution">
    <text evidence="2">The sequence shown here is derived from an EMBL/GenBank/DDBJ whole genome shotgun (WGS) entry which is preliminary data.</text>
</comment>
<dbReference type="RefSeq" id="WP_194213935.1">
    <property type="nucleotide sequence ID" value="NZ_CP061205.1"/>
</dbReference>
<sequence>MAQKPLVVLIHGAWLGGYSWHKIVSALSRNGFPVLAPSLEMTAAAGLQAHVHQVWEAVEASGADSLVFIGHSYGAVVASEVAARCKGAEKKLVVLDGFIAEAGKSIFESYPEAEEIFSSLITAEQPDFIQVLPADMLGLSEGAEQDWLKAEMCPMPVKGFAEVALYGCSTMRDKYYIRFNQFPFFAATLDHAETIGWNTAEIDVPHMAILTHADAVIEKLLSII</sequence>
<keyword evidence="3" id="KW-1185">Reference proteome</keyword>
<accession>A0ABV7D5G7</accession>
<dbReference type="GO" id="GO:0016787">
    <property type="term" value="F:hydrolase activity"/>
    <property type="evidence" value="ECO:0007669"/>
    <property type="project" value="UniProtKB-KW"/>
</dbReference>
<dbReference type="Proteomes" id="UP001595444">
    <property type="component" value="Unassembled WGS sequence"/>
</dbReference>
<evidence type="ECO:0000313" key="2">
    <source>
        <dbReference type="EMBL" id="MFC3052399.1"/>
    </source>
</evidence>
<keyword evidence="2" id="KW-0378">Hydrolase</keyword>
<dbReference type="InterPro" id="IPR000073">
    <property type="entry name" value="AB_hydrolase_1"/>
</dbReference>
<reference evidence="3" key="1">
    <citation type="journal article" date="2019" name="Int. J. Syst. Evol. Microbiol.">
        <title>The Global Catalogue of Microorganisms (GCM) 10K type strain sequencing project: providing services to taxonomists for standard genome sequencing and annotation.</title>
        <authorList>
            <consortium name="The Broad Institute Genomics Platform"/>
            <consortium name="The Broad Institute Genome Sequencing Center for Infectious Disease"/>
            <person name="Wu L."/>
            <person name="Ma J."/>
        </authorList>
    </citation>
    <scope>NUCLEOTIDE SEQUENCE [LARGE SCALE GENOMIC DNA]</scope>
    <source>
        <strain evidence="3">KCTC 62164</strain>
    </source>
</reference>
<evidence type="ECO:0000259" key="1">
    <source>
        <dbReference type="Pfam" id="PF12697"/>
    </source>
</evidence>
<dbReference type="InterPro" id="IPR052897">
    <property type="entry name" value="Sec-Metab_Biosynth_Hydrolase"/>
</dbReference>
<gene>
    <name evidence="2" type="ORF">ACFOKA_10850</name>
</gene>
<organism evidence="2 3">
    <name type="scientific">Kordiimonas pumila</name>
    <dbReference type="NCBI Taxonomy" id="2161677"/>
    <lineage>
        <taxon>Bacteria</taxon>
        <taxon>Pseudomonadati</taxon>
        <taxon>Pseudomonadota</taxon>
        <taxon>Alphaproteobacteria</taxon>
        <taxon>Kordiimonadales</taxon>
        <taxon>Kordiimonadaceae</taxon>
        <taxon>Kordiimonas</taxon>
    </lineage>
</organism>
<protein>
    <submittedName>
        <fullName evidence="2">Alpha/beta fold hydrolase</fullName>
    </submittedName>
</protein>